<feature type="region of interest" description="Disordered" evidence="1">
    <location>
        <begin position="33"/>
        <end position="56"/>
    </location>
</feature>
<evidence type="ECO:0000313" key="3">
    <source>
        <dbReference type="EMBL" id="MBS0023427.1"/>
    </source>
</evidence>
<dbReference type="EMBL" id="JAGTUK010000001">
    <property type="protein sequence ID" value="MBS0023427.1"/>
    <property type="molecule type" value="Genomic_DNA"/>
</dbReference>
<feature type="chain" id="PRO_5047408688" evidence="2">
    <location>
        <begin position="33"/>
        <end position="430"/>
    </location>
</feature>
<evidence type="ECO:0000313" key="4">
    <source>
        <dbReference type="Proteomes" id="UP000678243"/>
    </source>
</evidence>
<name>A0ABS5IMH3_9MICO</name>
<protein>
    <submittedName>
        <fullName evidence="3">Sensor domain-containing protein</fullName>
    </submittedName>
</protein>
<dbReference type="RefSeq" id="WP_211541504.1">
    <property type="nucleotide sequence ID" value="NZ_JAGTUK010000001.1"/>
</dbReference>
<dbReference type="Proteomes" id="UP000678243">
    <property type="component" value="Unassembled WGS sequence"/>
</dbReference>
<organism evidence="3 4">
    <name type="scientific">Microbacterium paraoxydans</name>
    <dbReference type="NCBI Taxonomy" id="199592"/>
    <lineage>
        <taxon>Bacteria</taxon>
        <taxon>Bacillati</taxon>
        <taxon>Actinomycetota</taxon>
        <taxon>Actinomycetes</taxon>
        <taxon>Micrococcales</taxon>
        <taxon>Microbacteriaceae</taxon>
        <taxon>Microbacterium</taxon>
    </lineage>
</organism>
<gene>
    <name evidence="3" type="ORF">KE274_04835</name>
</gene>
<keyword evidence="2" id="KW-0732">Signal</keyword>
<accession>A0ABS5IMH3</accession>
<reference evidence="3 4" key="1">
    <citation type="submission" date="2021-04" db="EMBL/GenBank/DDBJ databases">
        <title>Whole genome analysis of root endophytic bacterium Microbacterium paraoxydans ku-mp colonizing RP-bio226 rice variety.</title>
        <authorList>
            <person name="Ulaganathan K."/>
            <person name="Latha B."/>
        </authorList>
    </citation>
    <scope>NUCLEOTIDE SEQUENCE [LARGE SCALE GENOMIC DNA]</scope>
    <source>
        <strain evidence="4">ku-mp</strain>
    </source>
</reference>
<sequence>MVAMTLHTRKNRRAGVLAAVMAGVLLAVPACASDPEAGPSPSPSTPAETPDPYTGPLTFVGDELDAFALTPEEIATLLPGAPAGALTDELVQYSDGGGPTFDPAVCVLFLTETSMRSVGARTVPMVDAQDTANSGRQEILQFGSVEVAAERMDQLLSTVDACAQFDAQGPGSFVSATAPESEGVRAFAGTFELTSSGTTWRAHHAFAAVGNVIVHLSQPSAGDEEFDAEGAATLLRDRAVEAKEALVAELTAHPPVTETPTPADASAPWSEWEITTTGVGPLVFGTDRETVIAAVPGATLQEDDWSTTHARLISADGASSVVLHWTEDGGTLTAVTVGIANMQGDTEPDGAALPAAGDVRIGAPLADVVAAFPEGTRLHVVSSGEYFYEWAARDGGVLRFRLDRDFADPAAVVTGVTAEDAKLTPPLAVE</sequence>
<dbReference type="Gene3D" id="3.40.1000.70">
    <property type="entry name" value="PknH-like extracellular domain"/>
    <property type="match status" value="1"/>
</dbReference>
<comment type="caution">
    <text evidence="3">The sequence shown here is derived from an EMBL/GenBank/DDBJ whole genome shotgun (WGS) entry which is preliminary data.</text>
</comment>
<evidence type="ECO:0000256" key="2">
    <source>
        <dbReference type="SAM" id="SignalP"/>
    </source>
</evidence>
<dbReference type="InterPro" id="IPR038232">
    <property type="entry name" value="PknH-like_Extracell_sf"/>
</dbReference>
<feature type="signal peptide" evidence="2">
    <location>
        <begin position="1"/>
        <end position="32"/>
    </location>
</feature>
<proteinExistence type="predicted"/>
<evidence type="ECO:0000256" key="1">
    <source>
        <dbReference type="SAM" id="MobiDB-lite"/>
    </source>
</evidence>
<keyword evidence="4" id="KW-1185">Reference proteome</keyword>